<name>A0AB34GXA8_ESCRO</name>
<evidence type="ECO:0000256" key="2">
    <source>
        <dbReference type="ARBA" id="ARBA00004245"/>
    </source>
</evidence>
<comment type="catalytic activity">
    <reaction evidence="10">
        <text>GTP + H2O = GDP + phosphate + H(+)</text>
        <dbReference type="Rhea" id="RHEA:19669"/>
        <dbReference type="ChEBI" id="CHEBI:15377"/>
        <dbReference type="ChEBI" id="CHEBI:15378"/>
        <dbReference type="ChEBI" id="CHEBI:37565"/>
        <dbReference type="ChEBI" id="CHEBI:43474"/>
        <dbReference type="ChEBI" id="CHEBI:58189"/>
    </reaction>
    <physiologicalReaction direction="left-to-right" evidence="10">
        <dbReference type="Rhea" id="RHEA:19670"/>
    </physiologicalReaction>
</comment>
<evidence type="ECO:0000256" key="5">
    <source>
        <dbReference type="ARBA" id="ARBA00022701"/>
    </source>
</evidence>
<evidence type="ECO:0000256" key="11">
    <source>
        <dbReference type="SAM" id="MobiDB-lite"/>
    </source>
</evidence>
<evidence type="ECO:0000313" key="13">
    <source>
        <dbReference type="EMBL" id="KAJ8783034.1"/>
    </source>
</evidence>
<feature type="region of interest" description="Disordered" evidence="11">
    <location>
        <begin position="39"/>
        <end position="144"/>
    </location>
</feature>
<dbReference type="GO" id="GO:0016787">
    <property type="term" value="F:hydrolase activity"/>
    <property type="evidence" value="ECO:0007669"/>
    <property type="project" value="UniProtKB-KW"/>
</dbReference>
<evidence type="ECO:0000256" key="4">
    <source>
        <dbReference type="ARBA" id="ARBA00022490"/>
    </source>
</evidence>
<dbReference type="PRINTS" id="PR01162">
    <property type="entry name" value="ALPHATUBULIN"/>
</dbReference>
<comment type="caution">
    <text evidence="13">The sequence shown here is derived from an EMBL/GenBank/DDBJ whole genome shotgun (WGS) entry which is preliminary data.</text>
</comment>
<keyword evidence="5" id="KW-0493">Microtubule</keyword>
<gene>
    <name evidence="13" type="ORF">J1605_009642</name>
</gene>
<dbReference type="Pfam" id="PF00091">
    <property type="entry name" value="Tubulin"/>
    <property type="match status" value="1"/>
</dbReference>
<feature type="domain" description="Tubulin/FtsZ GTPase" evidence="12">
    <location>
        <begin position="233"/>
        <end position="295"/>
    </location>
</feature>
<evidence type="ECO:0000259" key="12">
    <source>
        <dbReference type="Pfam" id="PF00091"/>
    </source>
</evidence>
<dbReference type="GO" id="GO:0007017">
    <property type="term" value="P:microtubule-based process"/>
    <property type="evidence" value="ECO:0007669"/>
    <property type="project" value="InterPro"/>
</dbReference>
<dbReference type="Gene3D" id="3.40.50.1440">
    <property type="entry name" value="Tubulin/FtsZ, GTPase domain"/>
    <property type="match status" value="1"/>
</dbReference>
<evidence type="ECO:0000256" key="9">
    <source>
        <dbReference type="ARBA" id="ARBA00023212"/>
    </source>
</evidence>
<feature type="compositionally biased region" description="Pro residues" evidence="11">
    <location>
        <begin position="114"/>
        <end position="127"/>
    </location>
</feature>
<dbReference type="InterPro" id="IPR003008">
    <property type="entry name" value="Tubulin_FtsZ_GTPase"/>
</dbReference>
<evidence type="ECO:0000256" key="1">
    <source>
        <dbReference type="ARBA" id="ARBA00001946"/>
    </source>
</evidence>
<dbReference type="Proteomes" id="UP001159641">
    <property type="component" value="Unassembled WGS sequence"/>
</dbReference>
<proteinExistence type="inferred from homology"/>
<dbReference type="PRINTS" id="PR01161">
    <property type="entry name" value="TUBULIN"/>
</dbReference>
<dbReference type="InterPro" id="IPR002452">
    <property type="entry name" value="Alpha_tubulin"/>
</dbReference>
<reference evidence="13 14" key="1">
    <citation type="submission" date="2022-11" db="EMBL/GenBank/DDBJ databases">
        <title>Whole genome sequence of Eschrichtius robustus ER-17-0199.</title>
        <authorList>
            <person name="Bruniche-Olsen A."/>
            <person name="Black A.N."/>
            <person name="Fields C.J."/>
            <person name="Walden K."/>
            <person name="Dewoody J.A."/>
        </authorList>
    </citation>
    <scope>NUCLEOTIDE SEQUENCE [LARGE SCALE GENOMIC DNA]</scope>
    <source>
        <strain evidence="13">ER-17-0199</strain>
        <tissue evidence="13">Blubber</tissue>
    </source>
</reference>
<evidence type="ECO:0000256" key="10">
    <source>
        <dbReference type="ARBA" id="ARBA00049117"/>
    </source>
</evidence>
<keyword evidence="8" id="KW-0342">GTP-binding</keyword>
<evidence type="ECO:0000313" key="14">
    <source>
        <dbReference type="Proteomes" id="UP001159641"/>
    </source>
</evidence>
<dbReference type="AlphaFoldDB" id="A0AB34GXA8"/>
<keyword evidence="4" id="KW-0963">Cytoplasm</keyword>
<dbReference type="InterPro" id="IPR000217">
    <property type="entry name" value="Tubulin"/>
</dbReference>
<comment type="subcellular location">
    <subcellularLocation>
        <location evidence="2">Cytoplasm</location>
        <location evidence="2">Cytoskeleton</location>
    </subcellularLocation>
</comment>
<dbReference type="GO" id="GO:0005874">
    <property type="term" value="C:microtubule"/>
    <property type="evidence" value="ECO:0007669"/>
    <property type="project" value="UniProtKB-KW"/>
</dbReference>
<dbReference type="SUPFAM" id="SSF52490">
    <property type="entry name" value="Tubulin nucleotide-binding domain-like"/>
    <property type="match status" value="1"/>
</dbReference>
<keyword evidence="14" id="KW-1185">Reference proteome</keyword>
<accession>A0AB34GXA8</accession>
<evidence type="ECO:0000256" key="7">
    <source>
        <dbReference type="ARBA" id="ARBA00022801"/>
    </source>
</evidence>
<dbReference type="EMBL" id="JAIQCJ010002089">
    <property type="protein sequence ID" value="KAJ8783034.1"/>
    <property type="molecule type" value="Genomic_DNA"/>
</dbReference>
<comment type="similarity">
    <text evidence="3">Belongs to the tubulin family.</text>
</comment>
<dbReference type="GO" id="GO:0005525">
    <property type="term" value="F:GTP binding"/>
    <property type="evidence" value="ECO:0007669"/>
    <property type="project" value="UniProtKB-KW"/>
</dbReference>
<evidence type="ECO:0000256" key="6">
    <source>
        <dbReference type="ARBA" id="ARBA00022741"/>
    </source>
</evidence>
<keyword evidence="9" id="KW-0206">Cytoskeleton</keyword>
<keyword evidence="6" id="KW-0547">Nucleotide-binding</keyword>
<dbReference type="InterPro" id="IPR036525">
    <property type="entry name" value="Tubulin/FtsZ_GTPase_sf"/>
</dbReference>
<dbReference type="PANTHER" id="PTHR11588">
    <property type="entry name" value="TUBULIN"/>
    <property type="match status" value="1"/>
</dbReference>
<keyword evidence="7" id="KW-0378">Hydrolase</keyword>
<evidence type="ECO:0000256" key="8">
    <source>
        <dbReference type="ARBA" id="ARBA00023134"/>
    </source>
</evidence>
<sequence>MPWQGAPRVLPAPVPAPSVAATAAAGRFLLSTACARAPSARPHAQLHSAEGRREPPPQPSPRAAEGRGELWRFRVSAGGESLGARRARTPVPSRGQPRLRQVGPEAASHARLSPRPPGLPSFLPPARPSARPRSSFERKVQGCGGQAEGKRRAVYILEPGDAPLLQQPLQTSKSGIQQIIECFRSAAKQQLCVSASPSTLARLVSRSAVPAGSSATCNTATWPNGQMPSDKTIGGGDDSFNTFFSETGAGKHVPRAVFVDLEPMVIGEVCIGTYRQLFHPEQLITGKEDAANNYA</sequence>
<organism evidence="13 14">
    <name type="scientific">Eschrichtius robustus</name>
    <name type="common">California gray whale</name>
    <name type="synonym">Eschrichtius gibbosus</name>
    <dbReference type="NCBI Taxonomy" id="9764"/>
    <lineage>
        <taxon>Eukaryota</taxon>
        <taxon>Metazoa</taxon>
        <taxon>Chordata</taxon>
        <taxon>Craniata</taxon>
        <taxon>Vertebrata</taxon>
        <taxon>Euteleostomi</taxon>
        <taxon>Mammalia</taxon>
        <taxon>Eutheria</taxon>
        <taxon>Laurasiatheria</taxon>
        <taxon>Artiodactyla</taxon>
        <taxon>Whippomorpha</taxon>
        <taxon>Cetacea</taxon>
        <taxon>Mysticeti</taxon>
        <taxon>Eschrichtiidae</taxon>
        <taxon>Eschrichtius</taxon>
    </lineage>
</organism>
<evidence type="ECO:0000256" key="3">
    <source>
        <dbReference type="ARBA" id="ARBA00009636"/>
    </source>
</evidence>
<comment type="cofactor">
    <cofactor evidence="1">
        <name>Mg(2+)</name>
        <dbReference type="ChEBI" id="CHEBI:18420"/>
    </cofactor>
</comment>
<dbReference type="GO" id="GO:0005200">
    <property type="term" value="F:structural constituent of cytoskeleton"/>
    <property type="evidence" value="ECO:0007669"/>
    <property type="project" value="InterPro"/>
</dbReference>
<protein>
    <recommendedName>
        <fullName evidence="12">Tubulin/FtsZ GTPase domain-containing protein</fullName>
    </recommendedName>
</protein>